<organism evidence="3 4">
    <name type="scientific">Dethiosulfovibrio marinus</name>
    <dbReference type="NCBI Taxonomy" id="133532"/>
    <lineage>
        <taxon>Bacteria</taxon>
        <taxon>Thermotogati</taxon>
        <taxon>Synergistota</taxon>
        <taxon>Synergistia</taxon>
        <taxon>Synergistales</taxon>
        <taxon>Dethiosulfovibrionaceae</taxon>
        <taxon>Dethiosulfovibrio</taxon>
    </lineage>
</organism>
<dbReference type="Gene3D" id="3.40.190.150">
    <property type="entry name" value="Bordetella uptake gene, domain 1"/>
    <property type="match status" value="1"/>
</dbReference>
<name>A0ABS9ENM1_9BACT</name>
<dbReference type="InterPro" id="IPR005064">
    <property type="entry name" value="BUG"/>
</dbReference>
<sequence length="316" mass="33612">MKRLLSLLVALTVVLAATGAMAADFPAKNVKLIVPFSAGGGTDAVARSLASVAEKYLGQPVVIINKTGGSGAVGMTEGAMSKKDGYTVTMVTREIAWLFQMGLAQVKPSDFDAIALVNEDPAIVLVRPDSEFQSVEKLIESAKADSGSVKFASTAKPNFYLLALELNQNVTFNQIPYNGAAEAIPAVMGGHVDFTMVNPGEAISQIQAKQLKALGVCSDARLAGLPEVPTMTELGYPIVTGTWRGLAVPKGTPEDVKSTLEDAFAKAVADPEFQEFMDKRKLGIRYMDSKDFTSFMDKDVEGLTAIVEAVKKQQGK</sequence>
<keyword evidence="4" id="KW-1185">Reference proteome</keyword>
<dbReference type="InterPro" id="IPR042100">
    <property type="entry name" value="Bug_dom1"/>
</dbReference>
<reference evidence="3 4" key="1">
    <citation type="submission" date="2022-01" db="EMBL/GenBank/DDBJ databases">
        <title>Dethiosulfovibrio faecalis sp. nov., a novel proteolytic, non-sulfur-reducing bacterium isolated from a marine aquaculture solid waste bioreactor.</title>
        <authorList>
            <person name="Grabowski S."/>
            <person name="Apolinario E."/>
            <person name="Schneider N."/>
            <person name="Marshall C.W."/>
            <person name="Sowers K.R."/>
        </authorList>
    </citation>
    <scope>NUCLEOTIDE SEQUENCE [LARGE SCALE GENOMIC DNA]</scope>
    <source>
        <strain evidence="3 4">DSM 12537</strain>
    </source>
</reference>
<accession>A0ABS9ENM1</accession>
<protein>
    <submittedName>
        <fullName evidence="3">Tripartite tricarboxylate transporter substrate binding protein</fullName>
    </submittedName>
</protein>
<gene>
    <name evidence="3" type="ORF">L2W38_08170</name>
</gene>
<comment type="caution">
    <text evidence="3">The sequence shown here is derived from an EMBL/GenBank/DDBJ whole genome shotgun (WGS) entry which is preliminary data.</text>
</comment>
<evidence type="ECO:0000256" key="1">
    <source>
        <dbReference type="ARBA" id="ARBA00006987"/>
    </source>
</evidence>
<keyword evidence="2" id="KW-0732">Signal</keyword>
<feature type="chain" id="PRO_5045094689" evidence="2">
    <location>
        <begin position="23"/>
        <end position="316"/>
    </location>
</feature>
<dbReference type="PIRSF" id="PIRSF017082">
    <property type="entry name" value="YflP"/>
    <property type="match status" value="1"/>
</dbReference>
<evidence type="ECO:0000313" key="3">
    <source>
        <dbReference type="EMBL" id="MCF4142791.1"/>
    </source>
</evidence>
<evidence type="ECO:0000256" key="2">
    <source>
        <dbReference type="SAM" id="SignalP"/>
    </source>
</evidence>
<dbReference type="Pfam" id="PF03401">
    <property type="entry name" value="TctC"/>
    <property type="match status" value="1"/>
</dbReference>
<dbReference type="SUPFAM" id="SSF53850">
    <property type="entry name" value="Periplasmic binding protein-like II"/>
    <property type="match status" value="1"/>
</dbReference>
<dbReference type="PANTHER" id="PTHR42928">
    <property type="entry name" value="TRICARBOXYLATE-BINDING PROTEIN"/>
    <property type="match status" value="1"/>
</dbReference>
<comment type="similarity">
    <text evidence="1">Belongs to the UPF0065 (bug) family.</text>
</comment>
<proteinExistence type="inferred from homology"/>
<evidence type="ECO:0000313" key="4">
    <source>
        <dbReference type="Proteomes" id="UP001200430"/>
    </source>
</evidence>
<dbReference type="CDD" id="cd07012">
    <property type="entry name" value="PBP2_Bug_TTT"/>
    <property type="match status" value="1"/>
</dbReference>
<dbReference type="RefSeq" id="WP_236099512.1">
    <property type="nucleotide sequence ID" value="NZ_JAKGUD010000008.1"/>
</dbReference>
<dbReference type="PANTHER" id="PTHR42928:SF5">
    <property type="entry name" value="BLR1237 PROTEIN"/>
    <property type="match status" value="1"/>
</dbReference>
<dbReference type="EMBL" id="JAKGUD010000008">
    <property type="protein sequence ID" value="MCF4142791.1"/>
    <property type="molecule type" value="Genomic_DNA"/>
</dbReference>
<dbReference type="Proteomes" id="UP001200430">
    <property type="component" value="Unassembled WGS sequence"/>
</dbReference>
<dbReference type="Gene3D" id="3.40.190.10">
    <property type="entry name" value="Periplasmic binding protein-like II"/>
    <property type="match status" value="1"/>
</dbReference>
<feature type="signal peptide" evidence="2">
    <location>
        <begin position="1"/>
        <end position="22"/>
    </location>
</feature>